<dbReference type="Pfam" id="PF13469">
    <property type="entry name" value="Sulfotransfer_3"/>
    <property type="match status" value="1"/>
</dbReference>
<dbReference type="Gene3D" id="3.40.50.300">
    <property type="entry name" value="P-loop containing nucleotide triphosphate hydrolases"/>
    <property type="match status" value="1"/>
</dbReference>
<keyword evidence="2" id="KW-1185">Reference proteome</keyword>
<keyword evidence="1" id="KW-0808">Transferase</keyword>
<dbReference type="GO" id="GO:0016740">
    <property type="term" value="F:transferase activity"/>
    <property type="evidence" value="ECO:0007669"/>
    <property type="project" value="UniProtKB-KW"/>
</dbReference>
<dbReference type="AlphaFoldDB" id="A0A239I2M0"/>
<protein>
    <submittedName>
        <fullName evidence="1">Sulfotransferase family protein</fullName>
    </submittedName>
</protein>
<dbReference type="EMBL" id="FZOS01000021">
    <property type="protein sequence ID" value="SNS87769.1"/>
    <property type="molecule type" value="Genomic_DNA"/>
</dbReference>
<dbReference type="Proteomes" id="UP000198281">
    <property type="component" value="Unassembled WGS sequence"/>
</dbReference>
<dbReference type="SUPFAM" id="SSF52540">
    <property type="entry name" value="P-loop containing nucleoside triphosphate hydrolases"/>
    <property type="match status" value="1"/>
</dbReference>
<dbReference type="PANTHER" id="PTHR36451">
    <property type="entry name" value="PAPS-DEPENDENT SULFOTRANSFERASE STF3"/>
    <property type="match status" value="1"/>
</dbReference>
<reference evidence="2" key="1">
    <citation type="submission" date="2017-06" db="EMBL/GenBank/DDBJ databases">
        <authorList>
            <person name="Varghese N."/>
            <person name="Submissions S."/>
        </authorList>
    </citation>
    <scope>NUCLEOTIDE SEQUENCE [LARGE SCALE GENOMIC DNA]</scope>
    <source>
        <strain evidence="2">LNB2</strain>
    </source>
</reference>
<dbReference type="RefSeq" id="WP_089220568.1">
    <property type="nucleotide sequence ID" value="NZ_FZOS01000021.1"/>
</dbReference>
<name>A0A239I2M0_9SPHN</name>
<evidence type="ECO:0000313" key="2">
    <source>
        <dbReference type="Proteomes" id="UP000198281"/>
    </source>
</evidence>
<dbReference type="OrthoDB" id="9777890at2"/>
<dbReference type="InterPro" id="IPR052736">
    <property type="entry name" value="Stf3_sulfotransferase"/>
</dbReference>
<dbReference type="InterPro" id="IPR027417">
    <property type="entry name" value="P-loop_NTPase"/>
</dbReference>
<organism evidence="1 2">
    <name type="scientific">Edaphosphingomonas laterariae</name>
    <dbReference type="NCBI Taxonomy" id="861865"/>
    <lineage>
        <taxon>Bacteria</taxon>
        <taxon>Pseudomonadati</taxon>
        <taxon>Pseudomonadota</taxon>
        <taxon>Alphaproteobacteria</taxon>
        <taxon>Sphingomonadales</taxon>
        <taxon>Rhizorhabdaceae</taxon>
        <taxon>Edaphosphingomonas</taxon>
    </lineage>
</organism>
<proteinExistence type="predicted"/>
<accession>A0A239I2M0</accession>
<evidence type="ECO:0000313" key="1">
    <source>
        <dbReference type="EMBL" id="SNS87769.1"/>
    </source>
</evidence>
<gene>
    <name evidence="1" type="ORF">SAMN06295912_1219</name>
</gene>
<dbReference type="PANTHER" id="PTHR36451:SF1">
    <property type="entry name" value="OMEGA-HYDROXY-BETA-DIHYDROMENAQUINONE-9 SULFOTRANSFERASE STF3"/>
    <property type="match status" value="1"/>
</dbReference>
<sequence>MTELLVDPKAPLPRPEWVDQINAEGRMWKAAGMLSDMVPLDKDSLIAAARLETGLFDLGDADWEEPLDVLLRALDEEAELNLMGRLASRSEIILLLRNRLKITELVRRHPEIREQPIVAPIIITGLPRTGTSIMQELLNLDPRLRTPLFWETYFMGEAAESGGDDPFHRKLGDEIARQWIRITPQIATMHETAGHIPAEDATLWNFSFVSDAIMSFYQIPSYHAWVNRADPMLIYKYHRLALQALQWKQPGRRWFGKTLYHLGCLPKLFEAYPDARVIHTHRDPLRSMASIANLLRTFYWQRSDRDFDSPGFEEIMVGKATADRLEQAMAWRKAGAVPDDHFVDSRYQDLMEDPINAMRKVYQGIGLSFDAAAASRVTDYLAYKPKHKLGTHRYRTMSPDQIARNRPYFEHYQRQFGVPDEI</sequence>